<dbReference type="Pfam" id="PF06983">
    <property type="entry name" value="3-dmu-9_3-mt"/>
    <property type="match status" value="2"/>
</dbReference>
<comment type="caution">
    <text evidence="2">The sequence shown here is derived from an EMBL/GenBank/DDBJ whole genome shotgun (WGS) entry which is preliminary data.</text>
</comment>
<name>A0ABS9UH08_9BACL</name>
<organism evidence="2 3">
    <name type="scientific">Solibacillus palustris</name>
    <dbReference type="NCBI Taxonomy" id="2908203"/>
    <lineage>
        <taxon>Bacteria</taxon>
        <taxon>Bacillati</taxon>
        <taxon>Bacillota</taxon>
        <taxon>Bacilli</taxon>
        <taxon>Bacillales</taxon>
        <taxon>Caryophanaceae</taxon>
        <taxon>Solibacillus</taxon>
    </lineage>
</organism>
<dbReference type="InterPro" id="IPR028973">
    <property type="entry name" value="PhnB-like"/>
</dbReference>
<keyword evidence="3" id="KW-1185">Reference proteome</keyword>
<gene>
    <name evidence="2" type="ORF">LZ480_16705</name>
</gene>
<protein>
    <submittedName>
        <fullName evidence="2">VOC family protein</fullName>
    </submittedName>
</protein>
<dbReference type="Gene3D" id="3.30.720.110">
    <property type="match status" value="1"/>
</dbReference>
<dbReference type="CDD" id="cd06588">
    <property type="entry name" value="PhnB_like"/>
    <property type="match status" value="2"/>
</dbReference>
<dbReference type="SUPFAM" id="SSF54593">
    <property type="entry name" value="Glyoxalase/Bleomycin resistance protein/Dihydroxybiphenyl dioxygenase"/>
    <property type="match status" value="2"/>
</dbReference>
<proteinExistence type="predicted"/>
<sequence>MPKIIPHLWFDKEAKEAANFYVSLFDDSKIINETVIENTPSGDTEFVTVQLANQEFQAISAGPYFQLNPSISFMVACYSKEEVDRLYAGLKQGGTELMPLGEYPFSDWYVWVQDRYGLSWQLMLVPVEKMLQKITPSLLFSHEVNGRAEEALHFYTGLFPIAELQEIAYFAEGEVPAKKANVSFARFQIEDTQFVVMDNGMEVDFHFNEAVSFIINCKDQEEIDFYWAHLSYVEEAEQCGWVKDRFGVSWQIVPANIGAILNKGSREENQRVTEAMLKMKKLDIAALERARNI</sequence>
<feature type="domain" description="PhnB-like" evidence="1">
    <location>
        <begin position="3"/>
        <end position="122"/>
    </location>
</feature>
<dbReference type="RefSeq" id="WP_241370686.1">
    <property type="nucleotide sequence ID" value="NZ_JAKZFC010000008.1"/>
</dbReference>
<evidence type="ECO:0000259" key="1">
    <source>
        <dbReference type="Pfam" id="PF06983"/>
    </source>
</evidence>
<dbReference type="Proteomes" id="UP001316087">
    <property type="component" value="Unassembled WGS sequence"/>
</dbReference>
<evidence type="ECO:0000313" key="3">
    <source>
        <dbReference type="Proteomes" id="UP001316087"/>
    </source>
</evidence>
<dbReference type="Gene3D" id="3.30.720.100">
    <property type="match status" value="1"/>
</dbReference>
<dbReference type="InterPro" id="IPR029068">
    <property type="entry name" value="Glyas_Bleomycin-R_OHBP_Dase"/>
</dbReference>
<dbReference type="PANTHER" id="PTHR33990">
    <property type="entry name" value="PROTEIN YJDN-RELATED"/>
    <property type="match status" value="1"/>
</dbReference>
<accession>A0ABS9UH08</accession>
<evidence type="ECO:0000313" key="2">
    <source>
        <dbReference type="EMBL" id="MCH7323518.1"/>
    </source>
</evidence>
<feature type="domain" description="PhnB-like" evidence="1">
    <location>
        <begin position="132"/>
        <end position="253"/>
    </location>
</feature>
<dbReference type="EMBL" id="JAKZFC010000008">
    <property type="protein sequence ID" value="MCH7323518.1"/>
    <property type="molecule type" value="Genomic_DNA"/>
</dbReference>
<reference evidence="2 3" key="1">
    <citation type="submission" date="2022-03" db="EMBL/GenBank/DDBJ databases">
        <authorList>
            <person name="Jo J.-H."/>
            <person name="Im W.-T."/>
        </authorList>
    </citation>
    <scope>NUCLEOTIDE SEQUENCE [LARGE SCALE GENOMIC DNA]</scope>
    <source>
        <strain evidence="2 3">MA9</strain>
    </source>
</reference>
<dbReference type="Gene3D" id="3.10.180.10">
    <property type="entry name" value="2,3-Dihydroxybiphenyl 1,2-Dioxygenase, domain 1"/>
    <property type="match status" value="1"/>
</dbReference>